<organism evidence="10 11">
    <name type="scientific">Virgibacillus necropolis</name>
    <dbReference type="NCBI Taxonomy" id="163877"/>
    <lineage>
        <taxon>Bacteria</taxon>
        <taxon>Bacillati</taxon>
        <taxon>Bacillota</taxon>
        <taxon>Bacilli</taxon>
        <taxon>Bacillales</taxon>
        <taxon>Bacillaceae</taxon>
        <taxon>Virgibacillus</taxon>
    </lineage>
</organism>
<feature type="transmembrane region" description="Helical" evidence="8">
    <location>
        <begin position="12"/>
        <end position="31"/>
    </location>
</feature>
<dbReference type="OrthoDB" id="9797605at2"/>
<keyword evidence="11" id="KW-1185">Reference proteome</keyword>
<dbReference type="Pfam" id="PF02518">
    <property type="entry name" value="HATPase_c"/>
    <property type="match status" value="1"/>
</dbReference>
<feature type="transmembrane region" description="Helical" evidence="8">
    <location>
        <begin position="76"/>
        <end position="95"/>
    </location>
</feature>
<dbReference type="RefSeq" id="WP_089530498.1">
    <property type="nucleotide sequence ID" value="NZ_CP022437.1"/>
</dbReference>
<feature type="domain" description="Histidine kinase" evidence="9">
    <location>
        <begin position="283"/>
        <end position="369"/>
    </location>
</feature>
<feature type="transmembrane region" description="Helical" evidence="8">
    <location>
        <begin position="130"/>
        <end position="149"/>
    </location>
</feature>
<evidence type="ECO:0000259" key="9">
    <source>
        <dbReference type="PROSITE" id="PS50109"/>
    </source>
</evidence>
<dbReference type="Pfam" id="PF07730">
    <property type="entry name" value="HisKA_3"/>
    <property type="match status" value="1"/>
</dbReference>
<dbReference type="GO" id="GO:0046983">
    <property type="term" value="F:protein dimerization activity"/>
    <property type="evidence" value="ECO:0007669"/>
    <property type="project" value="InterPro"/>
</dbReference>
<dbReference type="EMBL" id="CP022437">
    <property type="protein sequence ID" value="ASN03928.1"/>
    <property type="molecule type" value="Genomic_DNA"/>
</dbReference>
<dbReference type="GO" id="GO:0000155">
    <property type="term" value="F:phosphorelay sensor kinase activity"/>
    <property type="evidence" value="ECO:0007669"/>
    <property type="project" value="InterPro"/>
</dbReference>
<dbReference type="CDD" id="cd16917">
    <property type="entry name" value="HATPase_UhpB-NarQ-NarX-like"/>
    <property type="match status" value="1"/>
</dbReference>
<dbReference type="Gene3D" id="1.20.5.1930">
    <property type="match status" value="1"/>
</dbReference>
<dbReference type="EC" id="2.7.13.3" evidence="2"/>
<keyword evidence="4" id="KW-0547">Nucleotide-binding</keyword>
<dbReference type="PANTHER" id="PTHR24421:SF63">
    <property type="entry name" value="SENSOR HISTIDINE KINASE DESK"/>
    <property type="match status" value="1"/>
</dbReference>
<dbReference type="InterPro" id="IPR011712">
    <property type="entry name" value="Sig_transdc_His_kin_sub3_dim/P"/>
</dbReference>
<dbReference type="GO" id="GO:0005524">
    <property type="term" value="F:ATP binding"/>
    <property type="evidence" value="ECO:0007669"/>
    <property type="project" value="UniProtKB-KW"/>
</dbReference>
<evidence type="ECO:0000256" key="2">
    <source>
        <dbReference type="ARBA" id="ARBA00012438"/>
    </source>
</evidence>
<dbReference type="SUPFAM" id="SSF55874">
    <property type="entry name" value="ATPase domain of HSP90 chaperone/DNA topoisomerase II/histidine kinase"/>
    <property type="match status" value="1"/>
</dbReference>
<dbReference type="InterPro" id="IPR056374">
    <property type="entry name" value="DesK/YvfT_N"/>
</dbReference>
<dbReference type="Proteomes" id="UP000204391">
    <property type="component" value="Chromosome"/>
</dbReference>
<keyword evidence="6" id="KW-0067">ATP-binding</keyword>
<sequence length="377" mass="42644">MQSWYHIIPRNTGLSSYAWIIFCILPFYFIFHSSTTTEIIIGIAMILLFFATYRLSFLSEGWTVYLSVSIEMTISIVMTLFFGYVYFSLFLAFYIGNIQNKAGFITLYVVHLVTTITAVSIGLFIQSEAFLMQIPFIIISVIGVILLPFNMYNRNKHEKLEGQLKDANKRISQLVVMEERQRIARDLHDTLGQKLSLIGLKSDLAGKLITLNPDSAKTEVNDIHQTARTALKEVREMVSDMRGAKLEDEIIRVEQILNAAQIDFNLEGDLTLKNVPLLVENVLSMSLKESVTNVVKHSKATFCEIVVKQFPNELLITVRDNGVGVSNENNSYKGNGLQGMRERLEFVNGRLDLDSSDGTTLTIQVPHVIKQTKEESL</sequence>
<dbReference type="Gene3D" id="3.30.565.10">
    <property type="entry name" value="Histidine kinase-like ATPase, C-terminal domain"/>
    <property type="match status" value="1"/>
</dbReference>
<evidence type="ECO:0000256" key="6">
    <source>
        <dbReference type="ARBA" id="ARBA00022840"/>
    </source>
</evidence>
<name>A0A221M8F9_9BACI</name>
<dbReference type="InterPro" id="IPR003594">
    <property type="entry name" value="HATPase_dom"/>
</dbReference>
<accession>A0A221M8F9</accession>
<dbReference type="InterPro" id="IPR005467">
    <property type="entry name" value="His_kinase_dom"/>
</dbReference>
<gene>
    <name evidence="10" type="ORF">CFK40_02385</name>
</gene>
<evidence type="ECO:0000256" key="5">
    <source>
        <dbReference type="ARBA" id="ARBA00022777"/>
    </source>
</evidence>
<keyword evidence="8" id="KW-0812">Transmembrane</keyword>
<evidence type="ECO:0000256" key="7">
    <source>
        <dbReference type="ARBA" id="ARBA00023012"/>
    </source>
</evidence>
<comment type="catalytic activity">
    <reaction evidence="1">
        <text>ATP + protein L-histidine = ADP + protein N-phospho-L-histidine.</text>
        <dbReference type="EC" id="2.7.13.3"/>
    </reaction>
</comment>
<feature type="transmembrane region" description="Helical" evidence="8">
    <location>
        <begin position="102"/>
        <end position="124"/>
    </location>
</feature>
<evidence type="ECO:0000256" key="8">
    <source>
        <dbReference type="SAM" id="Phobius"/>
    </source>
</evidence>
<reference evidence="10 11" key="1">
    <citation type="journal article" date="2003" name="Int. J. Syst. Evol. Microbiol.">
        <title>Virgibacillus carmonensis sp. nov., Virgibacillus necropolis sp. nov. and Virgibacillus picturae sp. nov., three novel species isolated from deteriorated mural paintings, transfer of the species of the genus salibacillus to Virgibacillus, as Virgibacillus marismortui comb. nov. and Virgibacillus salexigens comb. nov., and emended description of the genus Virgibacillus.</title>
        <authorList>
            <person name="Heyrman J."/>
            <person name="Logan N.A."/>
            <person name="Busse H.J."/>
            <person name="Balcaen A."/>
            <person name="Lebbe L."/>
            <person name="Rodriguez-Diaz M."/>
            <person name="Swings J."/>
            <person name="De Vos P."/>
        </authorList>
    </citation>
    <scope>NUCLEOTIDE SEQUENCE [LARGE SCALE GENOMIC DNA]</scope>
    <source>
        <strain evidence="10 11">LMG 19488</strain>
    </source>
</reference>
<keyword evidence="5 10" id="KW-0418">Kinase</keyword>
<dbReference type="AlphaFoldDB" id="A0A221M8F9"/>
<dbReference type="PROSITE" id="PS50109">
    <property type="entry name" value="HIS_KIN"/>
    <property type="match status" value="1"/>
</dbReference>
<keyword evidence="7" id="KW-0902">Two-component regulatory system</keyword>
<protein>
    <recommendedName>
        <fullName evidence="2">histidine kinase</fullName>
        <ecNumber evidence="2">2.7.13.3</ecNumber>
    </recommendedName>
</protein>
<evidence type="ECO:0000256" key="1">
    <source>
        <dbReference type="ARBA" id="ARBA00000085"/>
    </source>
</evidence>
<dbReference type="InterPro" id="IPR036890">
    <property type="entry name" value="HATPase_C_sf"/>
</dbReference>
<dbReference type="KEGG" id="vne:CFK40_02385"/>
<dbReference type="GO" id="GO:0016020">
    <property type="term" value="C:membrane"/>
    <property type="evidence" value="ECO:0007669"/>
    <property type="project" value="InterPro"/>
</dbReference>
<keyword evidence="8" id="KW-1133">Transmembrane helix</keyword>
<evidence type="ECO:0000256" key="4">
    <source>
        <dbReference type="ARBA" id="ARBA00022741"/>
    </source>
</evidence>
<evidence type="ECO:0000313" key="11">
    <source>
        <dbReference type="Proteomes" id="UP000204391"/>
    </source>
</evidence>
<evidence type="ECO:0000256" key="3">
    <source>
        <dbReference type="ARBA" id="ARBA00022679"/>
    </source>
</evidence>
<keyword evidence="3" id="KW-0808">Transferase</keyword>
<feature type="transmembrane region" description="Helical" evidence="8">
    <location>
        <begin position="38"/>
        <end position="56"/>
    </location>
</feature>
<dbReference type="Pfam" id="PF23540">
    <property type="entry name" value="DesK_N"/>
    <property type="match status" value="1"/>
</dbReference>
<dbReference type="InterPro" id="IPR050482">
    <property type="entry name" value="Sensor_HK_TwoCompSys"/>
</dbReference>
<evidence type="ECO:0000313" key="10">
    <source>
        <dbReference type="EMBL" id="ASN03928.1"/>
    </source>
</evidence>
<proteinExistence type="predicted"/>
<keyword evidence="8" id="KW-0472">Membrane</keyword>
<dbReference type="PANTHER" id="PTHR24421">
    <property type="entry name" value="NITRATE/NITRITE SENSOR PROTEIN NARX-RELATED"/>
    <property type="match status" value="1"/>
</dbReference>